<keyword evidence="2" id="KW-1185">Reference proteome</keyword>
<sequence>MPIVFFVVRFKVWRVFKILDLLSSGFRSSSDKVFGMYIAYDRENNRFKPGIGILTLYSLYHMIWTNETNHCFRRCLPCFHVLDSSIQKFEILNYYVIIF</sequence>
<reference evidence="1 2" key="1">
    <citation type="submission" date="2024-03" db="EMBL/GenBank/DDBJ databases">
        <authorList>
            <person name="Gkanogiannis A."/>
            <person name="Becerra Lopez-Lavalle L."/>
        </authorList>
    </citation>
    <scope>NUCLEOTIDE SEQUENCE [LARGE SCALE GENOMIC DNA]</scope>
</reference>
<dbReference type="Proteomes" id="UP001642487">
    <property type="component" value="Chromosome 3"/>
</dbReference>
<proteinExistence type="predicted"/>
<name>A0ABP0YEI6_9ROSI</name>
<organism evidence="1 2">
    <name type="scientific">Citrullus colocynthis</name>
    <name type="common">colocynth</name>
    <dbReference type="NCBI Taxonomy" id="252529"/>
    <lineage>
        <taxon>Eukaryota</taxon>
        <taxon>Viridiplantae</taxon>
        <taxon>Streptophyta</taxon>
        <taxon>Embryophyta</taxon>
        <taxon>Tracheophyta</taxon>
        <taxon>Spermatophyta</taxon>
        <taxon>Magnoliopsida</taxon>
        <taxon>eudicotyledons</taxon>
        <taxon>Gunneridae</taxon>
        <taxon>Pentapetalae</taxon>
        <taxon>rosids</taxon>
        <taxon>fabids</taxon>
        <taxon>Cucurbitales</taxon>
        <taxon>Cucurbitaceae</taxon>
        <taxon>Benincaseae</taxon>
        <taxon>Citrullus</taxon>
    </lineage>
</organism>
<evidence type="ECO:0000313" key="2">
    <source>
        <dbReference type="Proteomes" id="UP001642487"/>
    </source>
</evidence>
<protein>
    <submittedName>
        <fullName evidence="1">Uncharacterized protein</fullName>
    </submittedName>
</protein>
<evidence type="ECO:0000313" key="1">
    <source>
        <dbReference type="EMBL" id="CAK9317966.1"/>
    </source>
</evidence>
<gene>
    <name evidence="1" type="ORF">CITCOLO1_LOCUS9919</name>
</gene>
<dbReference type="EMBL" id="OZ021737">
    <property type="protein sequence ID" value="CAK9317966.1"/>
    <property type="molecule type" value="Genomic_DNA"/>
</dbReference>
<accession>A0ABP0YEI6</accession>